<dbReference type="GO" id="GO:0005524">
    <property type="term" value="F:ATP binding"/>
    <property type="evidence" value="ECO:0007669"/>
    <property type="project" value="UniProtKB-UniRule"/>
</dbReference>
<dbReference type="AlphaFoldDB" id="A0A0B7DEI5"/>
<sequence length="332" mass="36056">MIWFLEGQSSQRDIIQGARDALPPEVKIFASHRDDRPEITAGADISFTEPRGAEERISWVISTARTYGIKVILAGRLGGVFEQARARFEEAGLVLVTGGTSMRTFDLVDDKSRFTAEAERAGLACVPAITATNAEDMFAAYETLSASGEVCVKPAVGIYGQGFWRFKEGADPFRCFADPDARVANFATYMRAYSERATPPAMLVMPYMPGSECSVDMVCEAGRAIAFVARRKTGVHQIFENDGAAVELALKAAEHFQCDGIVNVQTKDDAQGIPHLLEINPRYSGGVGYTREAGVNLAGIFATRRLNLPEPATVWRPDVRVKGVTVAAVVPK</sequence>
<evidence type="ECO:0000313" key="7">
    <source>
        <dbReference type="Proteomes" id="UP000255125"/>
    </source>
</evidence>
<evidence type="ECO:0000313" key="6">
    <source>
        <dbReference type="EMBL" id="SUD33555.1"/>
    </source>
</evidence>
<proteinExistence type="predicted"/>
<dbReference type="InterPro" id="IPR011226">
    <property type="entry name" value="ATP-grasp_fam"/>
</dbReference>
<dbReference type="PIRSF" id="PIRSF029120">
    <property type="entry name" value="UCP029120"/>
    <property type="match status" value="1"/>
</dbReference>
<evidence type="ECO:0000256" key="1">
    <source>
        <dbReference type="ARBA" id="ARBA00022598"/>
    </source>
</evidence>
<evidence type="ECO:0000256" key="2">
    <source>
        <dbReference type="ARBA" id="ARBA00022741"/>
    </source>
</evidence>
<evidence type="ECO:0000256" key="4">
    <source>
        <dbReference type="PROSITE-ProRule" id="PRU00409"/>
    </source>
</evidence>
<dbReference type="InterPro" id="IPR011761">
    <property type="entry name" value="ATP-grasp"/>
</dbReference>
<name>A0A0B7DEI5_PSEFL</name>
<evidence type="ECO:0000259" key="5">
    <source>
        <dbReference type="PROSITE" id="PS50975"/>
    </source>
</evidence>
<keyword evidence="3 4" id="KW-0067">ATP-binding</keyword>
<dbReference type="InterPro" id="IPR052032">
    <property type="entry name" value="ATP-dep_AA_Ligase"/>
</dbReference>
<dbReference type="EMBL" id="UGUS01000002">
    <property type="protein sequence ID" value="SUD33555.1"/>
    <property type="molecule type" value="Genomic_DNA"/>
</dbReference>
<dbReference type="PANTHER" id="PTHR43585:SF2">
    <property type="entry name" value="ATP-GRASP ENZYME FSQD"/>
    <property type="match status" value="1"/>
</dbReference>
<dbReference type="GO" id="GO:0046872">
    <property type="term" value="F:metal ion binding"/>
    <property type="evidence" value="ECO:0007669"/>
    <property type="project" value="InterPro"/>
</dbReference>
<dbReference type="PROSITE" id="PS50975">
    <property type="entry name" value="ATP_GRASP"/>
    <property type="match status" value="1"/>
</dbReference>
<reference evidence="6 7" key="1">
    <citation type="submission" date="2018-06" db="EMBL/GenBank/DDBJ databases">
        <authorList>
            <consortium name="Pathogen Informatics"/>
            <person name="Doyle S."/>
        </authorList>
    </citation>
    <scope>NUCLEOTIDE SEQUENCE [LARGE SCALE GENOMIC DNA]</scope>
    <source>
        <strain evidence="6 7">NCTC10392</strain>
    </source>
</reference>
<accession>A0A0B7DEI5</accession>
<feature type="domain" description="ATP-grasp" evidence="5">
    <location>
        <begin position="115"/>
        <end position="306"/>
    </location>
</feature>
<dbReference type="RefSeq" id="WP_033896469.1">
    <property type="nucleotide sequence ID" value="NZ_CDMF01000001.1"/>
</dbReference>
<evidence type="ECO:0000256" key="3">
    <source>
        <dbReference type="ARBA" id="ARBA00022840"/>
    </source>
</evidence>
<dbReference type="OrthoDB" id="9803907at2"/>
<gene>
    <name evidence="6" type="ORF">NCTC10392_04953</name>
</gene>
<protein>
    <submittedName>
        <fullName evidence="6">Carbamoyl phosphate synthase-like protein</fullName>
    </submittedName>
</protein>
<keyword evidence="2 4" id="KW-0547">Nucleotide-binding</keyword>
<keyword evidence="1" id="KW-0436">Ligase</keyword>
<dbReference type="Gene3D" id="3.30.470.20">
    <property type="entry name" value="ATP-grasp fold, B domain"/>
    <property type="match status" value="1"/>
</dbReference>
<dbReference type="SUPFAM" id="SSF56059">
    <property type="entry name" value="Glutathione synthetase ATP-binding domain-like"/>
    <property type="match status" value="1"/>
</dbReference>
<dbReference type="GO" id="GO:0016874">
    <property type="term" value="F:ligase activity"/>
    <property type="evidence" value="ECO:0007669"/>
    <property type="project" value="UniProtKB-KW"/>
</dbReference>
<dbReference type="PANTHER" id="PTHR43585">
    <property type="entry name" value="FUMIPYRROLE BIOSYNTHESIS PROTEIN C"/>
    <property type="match status" value="1"/>
</dbReference>
<dbReference type="Pfam" id="PF15632">
    <property type="entry name" value="ATPgrasp_Ter"/>
    <property type="match status" value="1"/>
</dbReference>
<dbReference type="Proteomes" id="UP000255125">
    <property type="component" value="Unassembled WGS sequence"/>
</dbReference>
<organism evidence="6 7">
    <name type="scientific">Pseudomonas fluorescens</name>
    <dbReference type="NCBI Taxonomy" id="294"/>
    <lineage>
        <taxon>Bacteria</taxon>
        <taxon>Pseudomonadati</taxon>
        <taxon>Pseudomonadota</taxon>
        <taxon>Gammaproteobacteria</taxon>
        <taxon>Pseudomonadales</taxon>
        <taxon>Pseudomonadaceae</taxon>
        <taxon>Pseudomonas</taxon>
    </lineage>
</organism>